<name>A0A8J2TJP3_9FLAO</name>
<evidence type="ECO:0000313" key="3">
    <source>
        <dbReference type="Proteomes" id="UP000598120"/>
    </source>
</evidence>
<gene>
    <name evidence="2" type="ORF">GCM10011531_00650</name>
</gene>
<sequence length="187" mass="21372">MKKLFLLAFCLVICHTSYSQTEEEMKAWEAYMTPTEMHKWLATLDGEWDADITMWMDPSQPPIKSKGTTTMKMIMDGRYQHSDHTGEFAGMPFYGQSLVAFDNAKKKFISTWIDTMGTGVMILEGTFDSKTKTMNLSGTMVDPISGADLNVKEVVTYTSEDSHKFEMFIVMGDTEMKSMEIIYNRKK</sequence>
<dbReference type="RefSeq" id="WP_188604350.1">
    <property type="nucleotide sequence ID" value="NZ_BMIC01000001.1"/>
</dbReference>
<dbReference type="Pfam" id="PF07617">
    <property type="entry name" value="DUF1579"/>
    <property type="match status" value="1"/>
</dbReference>
<organism evidence="2 3">
    <name type="scientific">Aquaticitalea lipolytica</name>
    <dbReference type="NCBI Taxonomy" id="1247562"/>
    <lineage>
        <taxon>Bacteria</taxon>
        <taxon>Pseudomonadati</taxon>
        <taxon>Bacteroidota</taxon>
        <taxon>Flavobacteriia</taxon>
        <taxon>Flavobacteriales</taxon>
        <taxon>Flavobacteriaceae</taxon>
        <taxon>Aquaticitalea</taxon>
    </lineage>
</organism>
<comment type="caution">
    <text evidence="2">The sequence shown here is derived from an EMBL/GenBank/DDBJ whole genome shotgun (WGS) entry which is preliminary data.</text>
</comment>
<dbReference type="EMBL" id="BMIC01000001">
    <property type="protein sequence ID" value="GFZ75966.1"/>
    <property type="molecule type" value="Genomic_DNA"/>
</dbReference>
<keyword evidence="1" id="KW-0732">Signal</keyword>
<evidence type="ECO:0000256" key="1">
    <source>
        <dbReference type="SAM" id="SignalP"/>
    </source>
</evidence>
<protein>
    <recommendedName>
        <fullName evidence="4">DUF1579 domain-containing protein</fullName>
    </recommendedName>
</protein>
<reference evidence="2 3" key="1">
    <citation type="journal article" date="2014" name="Int. J. Syst. Evol. Microbiol.">
        <title>Complete genome sequence of Corynebacterium casei LMG S-19264T (=DSM 44701T), isolated from a smear-ripened cheese.</title>
        <authorList>
            <consortium name="US DOE Joint Genome Institute (JGI-PGF)"/>
            <person name="Walter F."/>
            <person name="Albersmeier A."/>
            <person name="Kalinowski J."/>
            <person name="Ruckert C."/>
        </authorList>
    </citation>
    <scope>NUCLEOTIDE SEQUENCE [LARGE SCALE GENOMIC DNA]</scope>
    <source>
        <strain evidence="2 3">CGMCC 1.15295</strain>
    </source>
</reference>
<evidence type="ECO:0008006" key="4">
    <source>
        <dbReference type="Google" id="ProtNLM"/>
    </source>
</evidence>
<feature type="signal peptide" evidence="1">
    <location>
        <begin position="1"/>
        <end position="21"/>
    </location>
</feature>
<dbReference type="AlphaFoldDB" id="A0A8J2TJP3"/>
<keyword evidence="3" id="KW-1185">Reference proteome</keyword>
<dbReference type="InterPro" id="IPR011473">
    <property type="entry name" value="DUF1579"/>
</dbReference>
<accession>A0A8J2TJP3</accession>
<dbReference type="Proteomes" id="UP000598120">
    <property type="component" value="Unassembled WGS sequence"/>
</dbReference>
<feature type="chain" id="PRO_5035329092" description="DUF1579 domain-containing protein" evidence="1">
    <location>
        <begin position="22"/>
        <end position="187"/>
    </location>
</feature>
<evidence type="ECO:0000313" key="2">
    <source>
        <dbReference type="EMBL" id="GFZ75966.1"/>
    </source>
</evidence>
<proteinExistence type="predicted"/>